<proteinExistence type="predicted"/>
<sequence length="286" mass="31675">MTLATCKEELEIIVDKFVEMESREHKLRHEGPAGPSTTPSPRPQMAMNASVLSIYGLAGSGKSDLCKSLQDFFFSGYAGRSVYLELPTSSTPSKLVDVIGRAFNLNTSATQIDQVMSSLKNQMLWRRSNFLAVDNINCDESCEVVRRILCYVIGPGSRVVLAARTLDLFRPVLVGIAANQLVGHEQLTYICDSMPMPSLTEEEATKLLLETTGQGGGNMGTHDQLKLMIQKDKVSRIVCMCGFHPTKHSTSKLQYLPLVVKRMGAMLTKYEEDVDDLTWKFHAFGS</sequence>
<keyword evidence="1" id="KW-0150">Chloroplast</keyword>
<evidence type="ECO:0000313" key="4">
    <source>
        <dbReference type="EMBL" id="KAI5060337.1"/>
    </source>
</evidence>
<name>A0A9D4Z4M6_ADICA</name>
<evidence type="ECO:0000256" key="1">
    <source>
        <dbReference type="ARBA" id="ARBA00022528"/>
    </source>
</evidence>
<protein>
    <recommendedName>
        <fullName evidence="3">ORC1/DEAH AAA+ ATPase domain-containing protein</fullName>
    </recommendedName>
</protein>
<dbReference type="Pfam" id="PF13401">
    <property type="entry name" value="AAA_22"/>
    <property type="match status" value="1"/>
</dbReference>
<feature type="region of interest" description="Disordered" evidence="2">
    <location>
        <begin position="24"/>
        <end position="43"/>
    </location>
</feature>
<accession>A0A9D4Z4M6</accession>
<evidence type="ECO:0000313" key="5">
    <source>
        <dbReference type="Proteomes" id="UP000886520"/>
    </source>
</evidence>
<dbReference type="InterPro" id="IPR027417">
    <property type="entry name" value="P-loop_NTPase"/>
</dbReference>
<gene>
    <name evidence="4" type="ORF">GOP47_0024757</name>
</gene>
<keyword evidence="1" id="KW-0934">Plastid</keyword>
<reference evidence="4" key="1">
    <citation type="submission" date="2021-01" db="EMBL/GenBank/DDBJ databases">
        <title>Adiantum capillus-veneris genome.</title>
        <authorList>
            <person name="Fang Y."/>
            <person name="Liao Q."/>
        </authorList>
    </citation>
    <scope>NUCLEOTIDE SEQUENCE</scope>
    <source>
        <strain evidence="4">H3</strain>
        <tissue evidence="4">Leaf</tissue>
    </source>
</reference>
<dbReference type="AlphaFoldDB" id="A0A9D4Z4M6"/>
<dbReference type="SUPFAM" id="SSF52540">
    <property type="entry name" value="P-loop containing nucleoside triphosphate hydrolases"/>
    <property type="match status" value="1"/>
</dbReference>
<feature type="domain" description="ORC1/DEAH AAA+ ATPase" evidence="3">
    <location>
        <begin position="48"/>
        <end position="136"/>
    </location>
</feature>
<dbReference type="Proteomes" id="UP000886520">
    <property type="component" value="Chromosome 24"/>
</dbReference>
<comment type="caution">
    <text evidence="4">The sequence shown here is derived from an EMBL/GenBank/DDBJ whole genome shotgun (WGS) entry which is preliminary data.</text>
</comment>
<dbReference type="Gene3D" id="3.40.50.300">
    <property type="entry name" value="P-loop containing nucleotide triphosphate hydrolases"/>
    <property type="match status" value="1"/>
</dbReference>
<keyword evidence="5" id="KW-1185">Reference proteome</keyword>
<organism evidence="4 5">
    <name type="scientific">Adiantum capillus-veneris</name>
    <name type="common">Maidenhair fern</name>
    <dbReference type="NCBI Taxonomy" id="13818"/>
    <lineage>
        <taxon>Eukaryota</taxon>
        <taxon>Viridiplantae</taxon>
        <taxon>Streptophyta</taxon>
        <taxon>Embryophyta</taxon>
        <taxon>Tracheophyta</taxon>
        <taxon>Polypodiopsida</taxon>
        <taxon>Polypodiidae</taxon>
        <taxon>Polypodiales</taxon>
        <taxon>Pteridineae</taxon>
        <taxon>Pteridaceae</taxon>
        <taxon>Vittarioideae</taxon>
        <taxon>Adiantum</taxon>
    </lineage>
</organism>
<dbReference type="GO" id="GO:0016887">
    <property type="term" value="F:ATP hydrolysis activity"/>
    <property type="evidence" value="ECO:0007669"/>
    <property type="project" value="InterPro"/>
</dbReference>
<evidence type="ECO:0000259" key="3">
    <source>
        <dbReference type="Pfam" id="PF13401"/>
    </source>
</evidence>
<dbReference type="InterPro" id="IPR049945">
    <property type="entry name" value="AAA_22"/>
</dbReference>
<evidence type="ECO:0000256" key="2">
    <source>
        <dbReference type="SAM" id="MobiDB-lite"/>
    </source>
</evidence>
<dbReference type="EMBL" id="JABFUD020000024">
    <property type="protein sequence ID" value="KAI5060337.1"/>
    <property type="molecule type" value="Genomic_DNA"/>
</dbReference>